<keyword evidence="3" id="KW-1185">Reference proteome</keyword>
<evidence type="ECO:0000256" key="1">
    <source>
        <dbReference type="SAM" id="MobiDB-lite"/>
    </source>
</evidence>
<name>A0ABQ5DFB6_9ASTR</name>
<evidence type="ECO:0000313" key="2">
    <source>
        <dbReference type="EMBL" id="GJT36961.1"/>
    </source>
</evidence>
<feature type="region of interest" description="Disordered" evidence="1">
    <location>
        <begin position="225"/>
        <end position="249"/>
    </location>
</feature>
<reference evidence="2" key="2">
    <citation type="submission" date="2022-01" db="EMBL/GenBank/DDBJ databases">
        <authorList>
            <person name="Yamashiro T."/>
            <person name="Shiraishi A."/>
            <person name="Satake H."/>
            <person name="Nakayama K."/>
        </authorList>
    </citation>
    <scope>NUCLEOTIDE SEQUENCE</scope>
</reference>
<reference evidence="2" key="1">
    <citation type="journal article" date="2022" name="Int. J. Mol. Sci.">
        <title>Draft Genome of Tanacetum Coccineum: Genomic Comparison of Closely Related Tanacetum-Family Plants.</title>
        <authorList>
            <person name="Yamashiro T."/>
            <person name="Shiraishi A."/>
            <person name="Nakayama K."/>
            <person name="Satake H."/>
        </authorList>
    </citation>
    <scope>NUCLEOTIDE SEQUENCE</scope>
</reference>
<gene>
    <name evidence="2" type="ORF">Tco_0936826</name>
</gene>
<protein>
    <recommendedName>
        <fullName evidence="4">CST complex subunit CTC1</fullName>
    </recommendedName>
</protein>
<accession>A0ABQ5DFB6</accession>
<dbReference type="EMBL" id="BQNB010015184">
    <property type="protein sequence ID" value="GJT36961.1"/>
    <property type="molecule type" value="Genomic_DNA"/>
</dbReference>
<evidence type="ECO:0000313" key="3">
    <source>
        <dbReference type="Proteomes" id="UP001151760"/>
    </source>
</evidence>
<sequence length="481" mass="54085">MYKQIFWEKNTNACTAQVINHAKPQHGLLVGNFVKEDGCNKLHGYVVDDDDGIFPQHKFSLTLPVDRPILIGLSQGLLCFYSQHVNPNGFGSIKTVVIWNPAINKTVAIDVPDVLDALPYNYITVFGFGVCPHTSDPKLVKIICSHKMVGEKKFKSFPERSLRFLISFSTLESLPGLGDQLCTAQSMLYLGSGLLDSIEGSSPSPVRVQLFFLRLDLVGRGEENTGLDSSLPFPPGFTPADQVKSDRKNSPLHSHSDVLILVQASWRNAALLKIRLVKLWVLRWKGVRKTWRKLLDLKEFAMVSNELFIPKCSRLDPRPKRNDQGVKQQTTRLNFLSYSYTKSDHISDMDIKSMGWPLWRARFLEDEVRNAVRGLWVRTNLRGRWVLVLIFSQIRFWDTTVGEWSPSNLSGITNILHCFSLLSGLSINLKKSNLLGVGVRSEYVKDAAVNLGLDYENHHLNDLVGDGCGIICANFSGLEDT</sequence>
<organism evidence="2 3">
    <name type="scientific">Tanacetum coccineum</name>
    <dbReference type="NCBI Taxonomy" id="301880"/>
    <lineage>
        <taxon>Eukaryota</taxon>
        <taxon>Viridiplantae</taxon>
        <taxon>Streptophyta</taxon>
        <taxon>Embryophyta</taxon>
        <taxon>Tracheophyta</taxon>
        <taxon>Spermatophyta</taxon>
        <taxon>Magnoliopsida</taxon>
        <taxon>eudicotyledons</taxon>
        <taxon>Gunneridae</taxon>
        <taxon>Pentapetalae</taxon>
        <taxon>asterids</taxon>
        <taxon>campanulids</taxon>
        <taxon>Asterales</taxon>
        <taxon>Asteraceae</taxon>
        <taxon>Asteroideae</taxon>
        <taxon>Anthemideae</taxon>
        <taxon>Anthemidinae</taxon>
        <taxon>Tanacetum</taxon>
    </lineage>
</organism>
<proteinExistence type="predicted"/>
<dbReference type="Proteomes" id="UP001151760">
    <property type="component" value="Unassembled WGS sequence"/>
</dbReference>
<comment type="caution">
    <text evidence="2">The sequence shown here is derived from an EMBL/GenBank/DDBJ whole genome shotgun (WGS) entry which is preliminary data.</text>
</comment>
<evidence type="ECO:0008006" key="4">
    <source>
        <dbReference type="Google" id="ProtNLM"/>
    </source>
</evidence>